<organism evidence="1 2">
    <name type="scientific">Acutalibacter muris</name>
    <dbReference type="NCBI Taxonomy" id="1796620"/>
    <lineage>
        <taxon>Bacteria</taxon>
        <taxon>Bacillati</taxon>
        <taxon>Bacillota</taxon>
        <taxon>Clostridia</taxon>
        <taxon>Eubacteriales</taxon>
        <taxon>Acutalibacteraceae</taxon>
        <taxon>Acutalibacter</taxon>
    </lineage>
</organism>
<accession>A0ABM6L409</accession>
<evidence type="ECO:0000313" key="2">
    <source>
        <dbReference type="Proteomes" id="UP000196710"/>
    </source>
</evidence>
<protein>
    <submittedName>
        <fullName evidence="1">Uncharacterized protein</fullName>
    </submittedName>
</protein>
<sequence length="84" mass="8843">MQLFKLPVGLVYPHLHLLLGDGFGLHVQFKGLPVILQKGVPNRNLLALLHEYLADGFGGIGIELLHIVSDNIAAGGGLVAPVGV</sequence>
<evidence type="ECO:0000313" key="1">
    <source>
        <dbReference type="EMBL" id="ASB40080.1"/>
    </source>
</evidence>
<proteinExistence type="predicted"/>
<dbReference type="EMBL" id="CP021422">
    <property type="protein sequence ID" value="ASB40080.1"/>
    <property type="molecule type" value="Genomic_DNA"/>
</dbReference>
<name>A0ABM6L409_9FIRM</name>
<keyword evidence="2" id="KW-1185">Reference proteome</keyword>
<reference evidence="2" key="1">
    <citation type="submission" date="2017-05" db="EMBL/GenBank/DDBJ databases">
        <title>Improved OligoMM genomes.</title>
        <authorList>
            <person name="Garzetti D."/>
        </authorList>
    </citation>
    <scope>NUCLEOTIDE SEQUENCE [LARGE SCALE GENOMIC DNA]</scope>
    <source>
        <strain evidence="2">KB18</strain>
    </source>
</reference>
<gene>
    <name evidence="1" type="ORF">ADH66_05040</name>
</gene>
<dbReference type="Proteomes" id="UP000196710">
    <property type="component" value="Chromosome"/>
</dbReference>